<accession>A0A517Q095</accession>
<keyword evidence="7" id="KW-1185">Reference proteome</keyword>
<evidence type="ECO:0000256" key="2">
    <source>
        <dbReference type="ARBA" id="ARBA00022803"/>
    </source>
</evidence>
<dbReference type="PROSITE" id="PS50005">
    <property type="entry name" value="TPR"/>
    <property type="match status" value="1"/>
</dbReference>
<feature type="repeat" description="TPR" evidence="3">
    <location>
        <begin position="212"/>
        <end position="245"/>
    </location>
</feature>
<dbReference type="Pfam" id="PF13432">
    <property type="entry name" value="TPR_16"/>
    <property type="match status" value="2"/>
</dbReference>
<evidence type="ECO:0000313" key="6">
    <source>
        <dbReference type="EMBL" id="QDT25050.1"/>
    </source>
</evidence>
<dbReference type="InterPro" id="IPR051012">
    <property type="entry name" value="CellSynth/LPSAsmb/PSIAsmb"/>
</dbReference>
<dbReference type="Proteomes" id="UP000315647">
    <property type="component" value="Chromosome"/>
</dbReference>
<protein>
    <submittedName>
        <fullName evidence="6">Tetratricopeptide repeat protein</fullName>
    </submittedName>
</protein>
<evidence type="ECO:0000256" key="5">
    <source>
        <dbReference type="SAM" id="Phobius"/>
    </source>
</evidence>
<dbReference type="PANTHER" id="PTHR45586:SF1">
    <property type="entry name" value="LIPOPOLYSACCHARIDE ASSEMBLY PROTEIN B"/>
    <property type="match status" value="1"/>
</dbReference>
<keyword evidence="5" id="KW-1133">Transmembrane helix</keyword>
<keyword evidence="2 3" id="KW-0802">TPR repeat</keyword>
<dbReference type="SMART" id="SM00028">
    <property type="entry name" value="TPR"/>
    <property type="match status" value="5"/>
</dbReference>
<keyword evidence="5" id="KW-0472">Membrane</keyword>
<feature type="region of interest" description="Disordered" evidence="4">
    <location>
        <begin position="441"/>
        <end position="476"/>
    </location>
</feature>
<dbReference type="InterPro" id="IPR011990">
    <property type="entry name" value="TPR-like_helical_dom_sf"/>
</dbReference>
<gene>
    <name evidence="6" type="ORF">Enr10x_03440</name>
</gene>
<dbReference type="InterPro" id="IPR019734">
    <property type="entry name" value="TPR_rpt"/>
</dbReference>
<evidence type="ECO:0000256" key="4">
    <source>
        <dbReference type="SAM" id="MobiDB-lite"/>
    </source>
</evidence>
<proteinExistence type="predicted"/>
<reference evidence="6 7" key="1">
    <citation type="submission" date="2019-03" db="EMBL/GenBank/DDBJ databases">
        <title>Deep-cultivation of Planctomycetes and their phenomic and genomic characterization uncovers novel biology.</title>
        <authorList>
            <person name="Wiegand S."/>
            <person name="Jogler M."/>
            <person name="Boedeker C."/>
            <person name="Pinto D."/>
            <person name="Vollmers J."/>
            <person name="Rivas-Marin E."/>
            <person name="Kohn T."/>
            <person name="Peeters S.H."/>
            <person name="Heuer A."/>
            <person name="Rast P."/>
            <person name="Oberbeckmann S."/>
            <person name="Bunk B."/>
            <person name="Jeske O."/>
            <person name="Meyerdierks A."/>
            <person name="Storesund J.E."/>
            <person name="Kallscheuer N."/>
            <person name="Luecker S."/>
            <person name="Lage O.M."/>
            <person name="Pohl T."/>
            <person name="Merkel B.J."/>
            <person name="Hornburger P."/>
            <person name="Mueller R.-W."/>
            <person name="Bruemmer F."/>
            <person name="Labrenz M."/>
            <person name="Spormann A.M."/>
            <person name="Op den Camp H."/>
            <person name="Overmann J."/>
            <person name="Amann R."/>
            <person name="Jetten M.S.M."/>
            <person name="Mascher T."/>
            <person name="Medema M.H."/>
            <person name="Devos D.P."/>
            <person name="Kaster A.-K."/>
            <person name="Ovreas L."/>
            <person name="Rohde M."/>
            <person name="Galperin M.Y."/>
            <person name="Jogler C."/>
        </authorList>
    </citation>
    <scope>NUCLEOTIDE SEQUENCE [LARGE SCALE GENOMIC DNA]</scope>
    <source>
        <strain evidence="6 7">Enr10</strain>
    </source>
</reference>
<dbReference type="PANTHER" id="PTHR45586">
    <property type="entry name" value="TPR REPEAT-CONTAINING PROTEIN PA4667"/>
    <property type="match status" value="1"/>
</dbReference>
<dbReference type="AlphaFoldDB" id="A0A517Q095"/>
<dbReference type="SUPFAM" id="SSF48452">
    <property type="entry name" value="TPR-like"/>
    <property type="match status" value="1"/>
</dbReference>
<feature type="transmembrane region" description="Helical" evidence="5">
    <location>
        <begin position="18"/>
        <end position="36"/>
    </location>
</feature>
<dbReference type="RefSeq" id="WP_145447960.1">
    <property type="nucleotide sequence ID" value="NZ_CP037421.1"/>
</dbReference>
<evidence type="ECO:0000313" key="7">
    <source>
        <dbReference type="Proteomes" id="UP000315647"/>
    </source>
</evidence>
<evidence type="ECO:0000256" key="3">
    <source>
        <dbReference type="PROSITE-ProRule" id="PRU00339"/>
    </source>
</evidence>
<evidence type="ECO:0000256" key="1">
    <source>
        <dbReference type="ARBA" id="ARBA00022737"/>
    </source>
</evidence>
<sequence length="476" mass="53554">MTDSTDTNTTTSARKKRLLVVGVVLLGILVSVPFWGQGLWIDFCQQRAEKNLLAREPEQALAWIASAERFEADNPRTTLLKARALRKSHDVEGAYTALKQYFELAGATPAFQQEQWLLKAQVGDNSDLQAHLSKILIEPEGSIQDICETYVNSCILNYQFDDALQILQLWEADFPTDPLPNFMRGKMYEHNLAWKEAGTEYETALRKDPGYAPAAYSLGRIQLTLKKTEAALEYYHRAVDNTDQPGPAQVGVARCLRLLDRNAEAKALLAQVLKEEPETLQKAYQALGDHKATALSAPQQEMAKLELADKNYEAALKWLEPAAEANPLDLGIKNSLVLVYSRLGRKEEARELGQVVKKTNEVLAEIPKLLDRVQENPGDAELRFEIGRKYLEYVSEEQGVVWLNSVLAYQPNHWGAHRELADYYERNLSRGPSFERLAKLHRERARELAPRPQNSSTTATSEQAQPTGEPVQSSQP</sequence>
<name>A0A517Q095_9PLAN</name>
<dbReference type="Gene3D" id="1.25.40.10">
    <property type="entry name" value="Tetratricopeptide repeat domain"/>
    <property type="match status" value="2"/>
</dbReference>
<keyword evidence="1" id="KW-0677">Repeat</keyword>
<organism evidence="6 7">
    <name type="scientific">Gimesia panareensis</name>
    <dbReference type="NCBI Taxonomy" id="2527978"/>
    <lineage>
        <taxon>Bacteria</taxon>
        <taxon>Pseudomonadati</taxon>
        <taxon>Planctomycetota</taxon>
        <taxon>Planctomycetia</taxon>
        <taxon>Planctomycetales</taxon>
        <taxon>Planctomycetaceae</taxon>
        <taxon>Gimesia</taxon>
    </lineage>
</organism>
<dbReference type="EMBL" id="CP037421">
    <property type="protein sequence ID" value="QDT25050.1"/>
    <property type="molecule type" value="Genomic_DNA"/>
</dbReference>
<feature type="compositionally biased region" description="Polar residues" evidence="4">
    <location>
        <begin position="452"/>
        <end position="476"/>
    </location>
</feature>
<keyword evidence="5" id="KW-0812">Transmembrane</keyword>